<keyword evidence="2" id="KW-1185">Reference proteome</keyword>
<dbReference type="EMBL" id="AZBU02000007">
    <property type="protein sequence ID" value="TKR69212.1"/>
    <property type="molecule type" value="Genomic_DNA"/>
</dbReference>
<evidence type="ECO:0000313" key="2">
    <source>
        <dbReference type="Proteomes" id="UP000298663"/>
    </source>
</evidence>
<protein>
    <submittedName>
        <fullName evidence="1">Uncharacterized protein</fullName>
    </submittedName>
</protein>
<proteinExistence type="predicted"/>
<reference evidence="1 2" key="2">
    <citation type="journal article" date="2019" name="G3 (Bethesda)">
        <title>Hybrid Assembly of the Genome of the Entomopathogenic Nematode Steinernema carpocapsae Identifies the X-Chromosome.</title>
        <authorList>
            <person name="Serra L."/>
            <person name="Macchietto M."/>
            <person name="Macias-Munoz A."/>
            <person name="McGill C.J."/>
            <person name="Rodriguez I.M."/>
            <person name="Rodriguez B."/>
            <person name="Murad R."/>
            <person name="Mortazavi A."/>
        </authorList>
    </citation>
    <scope>NUCLEOTIDE SEQUENCE [LARGE SCALE GENOMIC DNA]</scope>
    <source>
        <strain evidence="1 2">ALL</strain>
    </source>
</reference>
<organism evidence="1 2">
    <name type="scientific">Steinernema carpocapsae</name>
    <name type="common">Entomopathogenic nematode</name>
    <dbReference type="NCBI Taxonomy" id="34508"/>
    <lineage>
        <taxon>Eukaryota</taxon>
        <taxon>Metazoa</taxon>
        <taxon>Ecdysozoa</taxon>
        <taxon>Nematoda</taxon>
        <taxon>Chromadorea</taxon>
        <taxon>Rhabditida</taxon>
        <taxon>Tylenchina</taxon>
        <taxon>Panagrolaimomorpha</taxon>
        <taxon>Strongyloidoidea</taxon>
        <taxon>Steinernematidae</taxon>
        <taxon>Steinernema</taxon>
    </lineage>
</organism>
<gene>
    <name evidence="1" type="ORF">L596_021396</name>
</gene>
<dbReference type="AlphaFoldDB" id="A0A4U5MJ04"/>
<sequence>MCGIPNSRDLDTADSTFLMCQNVQQSFENSFSGLFLFIARSGFESYYSNFVISGVEIEEVEIFTAVAHKFRTIAANSDVNFAFLTSLFEK</sequence>
<comment type="caution">
    <text evidence="1">The sequence shown here is derived from an EMBL/GenBank/DDBJ whole genome shotgun (WGS) entry which is preliminary data.</text>
</comment>
<evidence type="ECO:0000313" key="1">
    <source>
        <dbReference type="EMBL" id="TKR69212.1"/>
    </source>
</evidence>
<reference evidence="1 2" key="1">
    <citation type="journal article" date="2015" name="Genome Biol.">
        <title>Comparative genomics of Steinernema reveals deeply conserved gene regulatory networks.</title>
        <authorList>
            <person name="Dillman A.R."/>
            <person name="Macchietto M."/>
            <person name="Porter C.F."/>
            <person name="Rogers A."/>
            <person name="Williams B."/>
            <person name="Antoshechkin I."/>
            <person name="Lee M.M."/>
            <person name="Goodwin Z."/>
            <person name="Lu X."/>
            <person name="Lewis E.E."/>
            <person name="Goodrich-Blair H."/>
            <person name="Stock S.P."/>
            <person name="Adams B.J."/>
            <person name="Sternberg P.W."/>
            <person name="Mortazavi A."/>
        </authorList>
    </citation>
    <scope>NUCLEOTIDE SEQUENCE [LARGE SCALE GENOMIC DNA]</scope>
    <source>
        <strain evidence="1 2">ALL</strain>
    </source>
</reference>
<dbReference type="Proteomes" id="UP000298663">
    <property type="component" value="Unassembled WGS sequence"/>
</dbReference>
<name>A0A4U5MJ04_STECR</name>
<accession>A0A4U5MJ04</accession>